<feature type="transmembrane region" description="Helical" evidence="1">
    <location>
        <begin position="98"/>
        <end position="124"/>
    </location>
</feature>
<gene>
    <name evidence="2" type="ORF">EDS130_LOCUS7630</name>
</gene>
<protein>
    <submittedName>
        <fullName evidence="2">Uncharacterized protein</fullName>
    </submittedName>
</protein>
<keyword evidence="1" id="KW-0472">Membrane</keyword>
<keyword evidence="1" id="KW-0812">Transmembrane</keyword>
<dbReference type="EMBL" id="CAJNOJ010000023">
    <property type="protein sequence ID" value="CAF0857419.1"/>
    <property type="molecule type" value="Genomic_DNA"/>
</dbReference>
<name>A0A813WR69_ADIRI</name>
<dbReference type="Proteomes" id="UP000663852">
    <property type="component" value="Unassembled WGS sequence"/>
</dbReference>
<dbReference type="AlphaFoldDB" id="A0A813WR69"/>
<accession>A0A813WR69</accession>
<evidence type="ECO:0000313" key="3">
    <source>
        <dbReference type="Proteomes" id="UP000663852"/>
    </source>
</evidence>
<feature type="transmembrane region" description="Helical" evidence="1">
    <location>
        <begin position="73"/>
        <end position="91"/>
    </location>
</feature>
<feature type="transmembrane region" description="Helical" evidence="1">
    <location>
        <begin position="136"/>
        <end position="161"/>
    </location>
</feature>
<keyword evidence="1" id="KW-1133">Transmembrane helix</keyword>
<evidence type="ECO:0000256" key="1">
    <source>
        <dbReference type="SAM" id="Phobius"/>
    </source>
</evidence>
<sequence>MELRNESSAVKITVPQKPPSLEQQPEVVRTRKTLLIFIGILFVLCFINFMFVIHSLATSSSNKDQPPNSSSQLVSILIAFVYYGFGVLVTYRYYQTGLLAFAWLGFVSLLLMLAVVIVILIGVIITTSHLGFVKGILVGVIFIVICLAASLLQIFAVRYAFRLSKLLRSTKRFTIEQI</sequence>
<proteinExistence type="predicted"/>
<evidence type="ECO:0000313" key="2">
    <source>
        <dbReference type="EMBL" id="CAF0857419.1"/>
    </source>
</evidence>
<comment type="caution">
    <text evidence="2">The sequence shown here is derived from an EMBL/GenBank/DDBJ whole genome shotgun (WGS) entry which is preliminary data.</text>
</comment>
<organism evidence="2 3">
    <name type="scientific">Adineta ricciae</name>
    <name type="common">Rotifer</name>
    <dbReference type="NCBI Taxonomy" id="249248"/>
    <lineage>
        <taxon>Eukaryota</taxon>
        <taxon>Metazoa</taxon>
        <taxon>Spiralia</taxon>
        <taxon>Gnathifera</taxon>
        <taxon>Rotifera</taxon>
        <taxon>Eurotatoria</taxon>
        <taxon>Bdelloidea</taxon>
        <taxon>Adinetida</taxon>
        <taxon>Adinetidae</taxon>
        <taxon>Adineta</taxon>
    </lineage>
</organism>
<feature type="transmembrane region" description="Helical" evidence="1">
    <location>
        <begin position="34"/>
        <end position="53"/>
    </location>
</feature>
<dbReference type="OrthoDB" id="10063030at2759"/>
<reference evidence="2" key="1">
    <citation type="submission" date="2021-02" db="EMBL/GenBank/DDBJ databases">
        <authorList>
            <person name="Nowell W R."/>
        </authorList>
    </citation>
    <scope>NUCLEOTIDE SEQUENCE</scope>
</reference>